<evidence type="ECO:0000313" key="1">
    <source>
        <dbReference type="EMBL" id="AUB31891.1"/>
    </source>
</evidence>
<dbReference type="Proteomes" id="UP000231823">
    <property type="component" value="Chromosome"/>
</dbReference>
<proteinExistence type="predicted"/>
<sequence length="158" mass="19516">MLIEQITKRFKKKFIETKIEDIKFKWEFEDFFNVLNINNFFTMMQKQLKVEYNFNQEKDIREKVENIRNLLLTIFDQAKEININLSDLNKLDNLIHMTYMEVKEIINNGLIVYLFYEKIHCSIEYKNNYYDTDQYFLLKISNFEKKLNTHLNTFLKFF</sequence>
<dbReference type="OrthoDB" id="389497at2"/>
<dbReference type="EMBL" id="CP025057">
    <property type="protein sequence ID" value="AUB31891.1"/>
    <property type="molecule type" value="Genomic_DNA"/>
</dbReference>
<name>A0A2K8SEM1_9MOLU</name>
<accession>A0A2K8SEM1</accession>
<evidence type="ECO:0000313" key="2">
    <source>
        <dbReference type="Proteomes" id="UP000231823"/>
    </source>
</evidence>
<gene>
    <name evidence="1" type="ORF">SFLOR_v1c08430</name>
</gene>
<reference evidence="1 2" key="1">
    <citation type="submission" date="2017-12" db="EMBL/GenBank/DDBJ databases">
        <title>Complete genome sequence of Spiroplasma floricola 23-6 (ATCC 29989).</title>
        <authorList>
            <person name="Tsai Y.-M."/>
            <person name="Wu P.-S."/>
            <person name="Lo W.-S."/>
            <person name="Kuo C.-H."/>
        </authorList>
    </citation>
    <scope>NUCLEOTIDE SEQUENCE [LARGE SCALE GENOMIC DNA]</scope>
    <source>
        <strain evidence="1 2">23-6</strain>
    </source>
</reference>
<dbReference type="RefSeq" id="WP_100916851.1">
    <property type="nucleotide sequence ID" value="NZ_CP025057.1"/>
</dbReference>
<protein>
    <submittedName>
        <fullName evidence="1">Uncharacterized protein</fullName>
    </submittedName>
</protein>
<dbReference type="AlphaFoldDB" id="A0A2K8SEM1"/>
<dbReference type="KEGG" id="sfz:SFLOR_v1c08430"/>
<organism evidence="1 2">
    <name type="scientific">Spiroplasma floricola 23-6</name>
    <dbReference type="NCBI Taxonomy" id="1336749"/>
    <lineage>
        <taxon>Bacteria</taxon>
        <taxon>Bacillati</taxon>
        <taxon>Mycoplasmatota</taxon>
        <taxon>Mollicutes</taxon>
        <taxon>Entomoplasmatales</taxon>
        <taxon>Spiroplasmataceae</taxon>
        <taxon>Spiroplasma</taxon>
    </lineage>
</organism>
<keyword evidence="2" id="KW-1185">Reference proteome</keyword>